<evidence type="ECO:0000313" key="2">
    <source>
        <dbReference type="EMBL" id="OLP80680.1"/>
    </source>
</evidence>
<accession>A0A1Q9CCM5</accession>
<gene>
    <name evidence="2" type="ORF">AK812_SmicGene38881</name>
</gene>
<feature type="compositionally biased region" description="Acidic residues" evidence="1">
    <location>
        <begin position="156"/>
        <end position="165"/>
    </location>
</feature>
<feature type="compositionally biased region" description="Basic and acidic residues" evidence="1">
    <location>
        <begin position="190"/>
        <end position="206"/>
    </location>
</feature>
<dbReference type="OrthoDB" id="430452at2759"/>
<keyword evidence="3" id="KW-1185">Reference proteome</keyword>
<protein>
    <submittedName>
        <fullName evidence="2">Uncharacterized protein</fullName>
    </submittedName>
</protein>
<evidence type="ECO:0000313" key="3">
    <source>
        <dbReference type="Proteomes" id="UP000186817"/>
    </source>
</evidence>
<sequence length="395" mass="44070">MDVCPHRRCKQSVQVIAAAVRGRKPGRRRQSAYIYMDAILYFYNENRLLPRGITITASDSDSEELSEPEDEMSMLETLAEHESEESAFVAKDKPVEDSKPALSGKMQMVLAKLQKTARSERENLPAEEDEGSVLDSLQTLLNKEAPKPVLPWAGADDADIGEDNADPNAGGSHKPKKNKLLKKNTKTANKKKEKEAKNKMEKEPKSKKVSAVSLYKPGEYKQARLDYMSDLKEQGWSHAEAIAEWNASTERADLLAGLSHSDVDFLHLFAGDDSVGTSLREDGGFSGMSFELEKDPMAFGLMSALNEARRMKKNVFKGYLYMCKFGGPSLKRHLIVSNCSGPRVEAAVDLTRTDYELFFAKLQENIREPIAKLLLRDKSRELKLGIAALSPNVIR</sequence>
<comment type="caution">
    <text evidence="2">The sequence shown here is derived from an EMBL/GenBank/DDBJ whole genome shotgun (WGS) entry which is preliminary data.</text>
</comment>
<dbReference type="AlphaFoldDB" id="A0A1Q9CCM5"/>
<dbReference type="Proteomes" id="UP000186817">
    <property type="component" value="Unassembled WGS sequence"/>
</dbReference>
<organism evidence="2 3">
    <name type="scientific">Symbiodinium microadriaticum</name>
    <name type="common">Dinoflagellate</name>
    <name type="synonym">Zooxanthella microadriatica</name>
    <dbReference type="NCBI Taxonomy" id="2951"/>
    <lineage>
        <taxon>Eukaryota</taxon>
        <taxon>Sar</taxon>
        <taxon>Alveolata</taxon>
        <taxon>Dinophyceae</taxon>
        <taxon>Suessiales</taxon>
        <taxon>Symbiodiniaceae</taxon>
        <taxon>Symbiodinium</taxon>
    </lineage>
</organism>
<name>A0A1Q9CCM5_SYMMI</name>
<feature type="region of interest" description="Disordered" evidence="1">
    <location>
        <begin position="148"/>
        <end position="210"/>
    </location>
</feature>
<evidence type="ECO:0000256" key="1">
    <source>
        <dbReference type="SAM" id="MobiDB-lite"/>
    </source>
</evidence>
<feature type="compositionally biased region" description="Basic residues" evidence="1">
    <location>
        <begin position="173"/>
        <end position="189"/>
    </location>
</feature>
<reference evidence="2 3" key="1">
    <citation type="submission" date="2016-02" db="EMBL/GenBank/DDBJ databases">
        <title>Genome analysis of coral dinoflagellate symbionts highlights evolutionary adaptations to a symbiotic lifestyle.</title>
        <authorList>
            <person name="Aranda M."/>
            <person name="Li Y."/>
            <person name="Liew Y.J."/>
            <person name="Baumgarten S."/>
            <person name="Simakov O."/>
            <person name="Wilson M."/>
            <person name="Piel J."/>
            <person name="Ashoor H."/>
            <person name="Bougouffa S."/>
            <person name="Bajic V.B."/>
            <person name="Ryu T."/>
            <person name="Ravasi T."/>
            <person name="Bayer T."/>
            <person name="Micklem G."/>
            <person name="Kim H."/>
            <person name="Bhak J."/>
            <person name="Lajeunesse T.C."/>
            <person name="Voolstra C.R."/>
        </authorList>
    </citation>
    <scope>NUCLEOTIDE SEQUENCE [LARGE SCALE GENOMIC DNA]</scope>
    <source>
        <strain evidence="2 3">CCMP2467</strain>
    </source>
</reference>
<proteinExistence type="predicted"/>
<dbReference type="EMBL" id="LSRX01001358">
    <property type="protein sequence ID" value="OLP80680.1"/>
    <property type="molecule type" value="Genomic_DNA"/>
</dbReference>